<accession>A0A7W7SHW9</accession>
<dbReference type="RefSeq" id="WP_184922326.1">
    <property type="nucleotide sequence ID" value="NZ_JACHJR010000001.1"/>
</dbReference>
<dbReference type="InterPro" id="IPR027417">
    <property type="entry name" value="P-loop_NTPase"/>
</dbReference>
<name>A0A7W7SHW9_9ACTN</name>
<sequence length="275" mass="30764">MADSASQRQHIDRAEQLSRAARLASGEETGQRALFFEGPEGIGKSSLLFEIHDRHRENGAYFVDLERTVREYDVLETLAIQARGQRVETPSYRTARDRFAEQAGSLNVEFTNVRARASAFQIIGQTEDRILRTAALSDALLDNLLADDRRPVFCLDGFERCGQPMRKWLGDSLLPNLLSRKDAGVFLAGREVPRLTHPDSTSVHTMVLPPFDVEAVQEWIEALGVTELHAKSLAIHQEYGGIPMLLDEFFTGHLAFGRAGLPRQQGVDRRGAQRP</sequence>
<evidence type="ECO:0008006" key="4">
    <source>
        <dbReference type="Google" id="ProtNLM"/>
    </source>
</evidence>
<protein>
    <recommendedName>
        <fullName evidence="4">AAA ATPase-like protein</fullName>
    </recommendedName>
</protein>
<feature type="region of interest" description="Disordered" evidence="1">
    <location>
        <begin position="1"/>
        <end position="23"/>
    </location>
</feature>
<dbReference type="SUPFAM" id="SSF52540">
    <property type="entry name" value="P-loop containing nucleoside triphosphate hydrolases"/>
    <property type="match status" value="1"/>
</dbReference>
<reference evidence="2 3" key="1">
    <citation type="submission" date="2020-08" db="EMBL/GenBank/DDBJ databases">
        <title>Sequencing the genomes of 1000 actinobacteria strains.</title>
        <authorList>
            <person name="Klenk H.-P."/>
        </authorList>
    </citation>
    <scope>NUCLEOTIDE SEQUENCE [LARGE SCALE GENOMIC DNA]</scope>
    <source>
        <strain evidence="2 3">DSM 44786</strain>
    </source>
</reference>
<evidence type="ECO:0000256" key="1">
    <source>
        <dbReference type="SAM" id="MobiDB-lite"/>
    </source>
</evidence>
<dbReference type="Proteomes" id="UP000573327">
    <property type="component" value="Unassembled WGS sequence"/>
</dbReference>
<comment type="caution">
    <text evidence="2">The sequence shown here is derived from an EMBL/GenBank/DDBJ whole genome shotgun (WGS) entry which is preliminary data.</text>
</comment>
<dbReference type="EMBL" id="JACHJR010000001">
    <property type="protein sequence ID" value="MBB4950794.1"/>
    <property type="molecule type" value="Genomic_DNA"/>
</dbReference>
<proteinExistence type="predicted"/>
<organism evidence="2 3">
    <name type="scientific">Kitasatospora gansuensis</name>
    <dbReference type="NCBI Taxonomy" id="258050"/>
    <lineage>
        <taxon>Bacteria</taxon>
        <taxon>Bacillati</taxon>
        <taxon>Actinomycetota</taxon>
        <taxon>Actinomycetes</taxon>
        <taxon>Kitasatosporales</taxon>
        <taxon>Streptomycetaceae</taxon>
        <taxon>Kitasatospora</taxon>
    </lineage>
</organism>
<dbReference type="Gene3D" id="3.40.50.300">
    <property type="entry name" value="P-loop containing nucleotide triphosphate hydrolases"/>
    <property type="match status" value="1"/>
</dbReference>
<dbReference type="AlphaFoldDB" id="A0A7W7SHW9"/>
<keyword evidence="3" id="KW-1185">Reference proteome</keyword>
<evidence type="ECO:0000313" key="2">
    <source>
        <dbReference type="EMBL" id="MBB4950794.1"/>
    </source>
</evidence>
<evidence type="ECO:0000313" key="3">
    <source>
        <dbReference type="Proteomes" id="UP000573327"/>
    </source>
</evidence>
<gene>
    <name evidence="2" type="ORF">F4556_006329</name>
</gene>